<dbReference type="RefSeq" id="WP_341873682.1">
    <property type="nucleotide sequence ID" value="NZ_BAABSS010000017.1"/>
</dbReference>
<dbReference type="EMBL" id="MIGA01000008">
    <property type="protein sequence ID" value="OSY46811.1"/>
    <property type="molecule type" value="Genomic_DNA"/>
</dbReference>
<comment type="caution">
    <text evidence="1">The sequence shown here is derived from an EMBL/GenBank/DDBJ whole genome shotgun (WGS) entry which is preliminary data.</text>
</comment>
<protein>
    <recommendedName>
        <fullName evidence="3">HTH cro/C1-type domain-containing protein</fullName>
    </recommendedName>
</protein>
<dbReference type="Gene3D" id="1.10.260.40">
    <property type="entry name" value="lambda repressor-like DNA-binding domains"/>
    <property type="match status" value="1"/>
</dbReference>
<dbReference type="InterPro" id="IPR010982">
    <property type="entry name" value="Lambda_DNA-bd_dom_sf"/>
</dbReference>
<proteinExistence type="predicted"/>
<evidence type="ECO:0008006" key="3">
    <source>
        <dbReference type="Google" id="ProtNLM"/>
    </source>
</evidence>
<dbReference type="Pfam" id="PF13560">
    <property type="entry name" value="HTH_31"/>
    <property type="match status" value="1"/>
</dbReference>
<name>A0ABX3Y119_STRPT</name>
<organism evidence="1 2">
    <name type="scientific">Streptomyces platensis</name>
    <dbReference type="NCBI Taxonomy" id="58346"/>
    <lineage>
        <taxon>Bacteria</taxon>
        <taxon>Bacillati</taxon>
        <taxon>Actinomycetota</taxon>
        <taxon>Actinomycetes</taxon>
        <taxon>Kitasatosporales</taxon>
        <taxon>Streptomycetaceae</taxon>
        <taxon>Streptomyces</taxon>
    </lineage>
</organism>
<accession>A0ABX3Y119</accession>
<keyword evidence="2" id="KW-1185">Reference proteome</keyword>
<dbReference type="Proteomes" id="UP000194225">
    <property type="component" value="Unassembled WGS sequence"/>
</dbReference>
<evidence type="ECO:0000313" key="2">
    <source>
        <dbReference type="Proteomes" id="UP000194225"/>
    </source>
</evidence>
<sequence>MVENNSGEEEGSARWVLACELRRLREAAGRSLAQWAKDTHYDRTYVHRPETGERFSKRSWRRWTLHRWREGRAARLSRPLGYGYVPVP</sequence>
<dbReference type="SUPFAM" id="SSF47413">
    <property type="entry name" value="lambda repressor-like DNA-binding domains"/>
    <property type="match status" value="1"/>
</dbReference>
<evidence type="ECO:0000313" key="1">
    <source>
        <dbReference type="EMBL" id="OSY46811.1"/>
    </source>
</evidence>
<reference evidence="1 2" key="1">
    <citation type="submission" date="2016-09" db="EMBL/GenBank/DDBJ databases">
        <title>Streptomyces platensis DSM40041, a candidate organism with high potential of specific P450 cytochromes.</title>
        <authorList>
            <person name="Grumaz C."/>
            <person name="Vainshtein Y."/>
            <person name="Kirstahler P."/>
            <person name="Sohn K."/>
        </authorList>
    </citation>
    <scope>NUCLEOTIDE SEQUENCE [LARGE SCALE GENOMIC DNA]</scope>
    <source>
        <strain evidence="1 2">DSM 40041</strain>
    </source>
</reference>
<gene>
    <name evidence="1" type="ORF">BG653_01872</name>
</gene>
<dbReference type="GeneID" id="90929194"/>